<dbReference type="GO" id="GO:0005634">
    <property type="term" value="C:nucleus"/>
    <property type="evidence" value="ECO:0007669"/>
    <property type="project" value="TreeGrafter"/>
</dbReference>
<proteinExistence type="predicted"/>
<dbReference type="InterPro" id="IPR055212">
    <property type="entry name" value="KH-I_PNO1_first"/>
</dbReference>
<dbReference type="Gene3D" id="3.30.1370.10">
    <property type="entry name" value="K Homology domain, type 1"/>
    <property type="match status" value="1"/>
</dbReference>
<organism evidence="3 4">
    <name type="scientific">Bambusicola thoracicus</name>
    <name type="common">Chinese bamboo-partridge</name>
    <name type="synonym">Perdix thoracica</name>
    <dbReference type="NCBI Taxonomy" id="9083"/>
    <lineage>
        <taxon>Eukaryota</taxon>
        <taxon>Metazoa</taxon>
        <taxon>Chordata</taxon>
        <taxon>Craniata</taxon>
        <taxon>Vertebrata</taxon>
        <taxon>Euteleostomi</taxon>
        <taxon>Archelosauria</taxon>
        <taxon>Archosauria</taxon>
        <taxon>Dinosauria</taxon>
        <taxon>Saurischia</taxon>
        <taxon>Theropoda</taxon>
        <taxon>Coelurosauria</taxon>
        <taxon>Aves</taxon>
        <taxon>Neognathae</taxon>
        <taxon>Galloanserae</taxon>
        <taxon>Galliformes</taxon>
        <taxon>Phasianidae</taxon>
        <taxon>Perdicinae</taxon>
        <taxon>Bambusicola</taxon>
    </lineage>
</organism>
<feature type="region of interest" description="Disordered" evidence="2">
    <location>
        <begin position="1"/>
        <end position="55"/>
    </location>
</feature>
<dbReference type="PANTHER" id="PTHR12826:SF13">
    <property type="entry name" value="RNA-BINDING PROTEIN PNO1"/>
    <property type="match status" value="1"/>
</dbReference>
<keyword evidence="1" id="KW-0694">RNA-binding</keyword>
<evidence type="ECO:0000313" key="4">
    <source>
        <dbReference type="Proteomes" id="UP000237246"/>
    </source>
</evidence>
<dbReference type="EMBL" id="PPHD01014179">
    <property type="protein sequence ID" value="POI29743.1"/>
    <property type="molecule type" value="Genomic_DNA"/>
</dbReference>
<accession>A0A2P4T047</accession>
<dbReference type="GO" id="GO:0003723">
    <property type="term" value="F:RNA binding"/>
    <property type="evidence" value="ECO:0007669"/>
    <property type="project" value="UniProtKB-KW"/>
</dbReference>
<name>A0A2P4T047_BAMTH</name>
<dbReference type="CDD" id="cd22391">
    <property type="entry name" value="KH-I_PNO1_rpt1"/>
    <property type="match status" value="1"/>
</dbReference>
<dbReference type="AlphaFoldDB" id="A0A2P4T047"/>
<evidence type="ECO:0000256" key="1">
    <source>
        <dbReference type="ARBA" id="ARBA00022884"/>
    </source>
</evidence>
<comment type="caution">
    <text evidence="3">The sequence shown here is derived from an EMBL/GenBank/DDBJ whole genome shotgun (WGS) entry which is preliminary data.</text>
</comment>
<sequence>METEAADESGFTSVASKRGRRKRRAAGAEPMEAAEAAEAAGPQPSKRPAFPPLPAAALGVGKGEMRKVPVPANRYTPLKENWMKIFTPIVEHLQLQIRFNLKTRNVEIKTCPETKDLSALTKAADFVKAFILGFQVEDALALIRLDDLFLESFEVTDGE</sequence>
<reference evidence="3 4" key="1">
    <citation type="submission" date="2018-01" db="EMBL/GenBank/DDBJ databases">
        <title>Comparison of the Chinese Bamboo Partridge and Red Junglefowl genome sequences highlights the importance of demography in genome evolution.</title>
        <authorList>
            <person name="Tiley G.P."/>
            <person name="Kimball R.T."/>
            <person name="Braun E.L."/>
            <person name="Burleigh J.G."/>
        </authorList>
    </citation>
    <scope>NUCLEOTIDE SEQUENCE [LARGE SCALE GENOMIC DNA]</scope>
    <source>
        <strain evidence="3">RTK389</strain>
        <tissue evidence="3">Blood</tissue>
    </source>
</reference>
<gene>
    <name evidence="3" type="ORF">CIB84_006507</name>
</gene>
<evidence type="ECO:0000313" key="3">
    <source>
        <dbReference type="EMBL" id="POI29743.1"/>
    </source>
</evidence>
<evidence type="ECO:0008006" key="5">
    <source>
        <dbReference type="Google" id="ProtNLM"/>
    </source>
</evidence>
<evidence type="ECO:0000256" key="2">
    <source>
        <dbReference type="SAM" id="MobiDB-lite"/>
    </source>
</evidence>
<dbReference type="InterPro" id="IPR036612">
    <property type="entry name" value="KH_dom_type_1_sf"/>
</dbReference>
<dbReference type="OrthoDB" id="1932641at2759"/>
<dbReference type="PANTHER" id="PTHR12826">
    <property type="entry name" value="RIBONUCLEASE Y"/>
    <property type="match status" value="1"/>
</dbReference>
<keyword evidence="4" id="KW-1185">Reference proteome</keyword>
<protein>
    <recommendedName>
        <fullName evidence="5">RNA-binding protein PNO1</fullName>
    </recommendedName>
</protein>
<dbReference type="FunFam" id="3.30.1370.10:FF:000048">
    <property type="entry name" value="RNA-binding protein PNO1 isoform X2"/>
    <property type="match status" value="1"/>
</dbReference>
<feature type="compositionally biased region" description="Low complexity" evidence="2">
    <location>
        <begin position="27"/>
        <end position="42"/>
    </location>
</feature>
<dbReference type="Proteomes" id="UP000237246">
    <property type="component" value="Unassembled WGS sequence"/>
</dbReference>